<feature type="non-terminal residue" evidence="1">
    <location>
        <position position="83"/>
    </location>
</feature>
<dbReference type="AlphaFoldDB" id="A0A934TIT0"/>
<accession>A0A934TIT0</accession>
<sequence length="83" mass="7881">MRGLVEASAFGGLALVLHVALWAGLPGGAAPGAGQGGGDAVTVQGAAPAMAALVAQWDRPPQVMEPAAPVGAAPVAQVPPPPA</sequence>
<proteinExistence type="predicted"/>
<gene>
    <name evidence="1" type="ORF">CCR87_03240</name>
</gene>
<evidence type="ECO:0000313" key="1">
    <source>
        <dbReference type="EMBL" id="MBK5926378.1"/>
    </source>
</evidence>
<reference evidence="1" key="2">
    <citation type="journal article" date="2020" name="Microorganisms">
        <title>Osmotic Adaptation and Compatible Solute Biosynthesis of Phototrophic Bacteria as Revealed from Genome Analyses.</title>
        <authorList>
            <person name="Imhoff J.F."/>
            <person name="Rahn T."/>
            <person name="Kunzel S."/>
            <person name="Keller A."/>
            <person name="Neulinger S.C."/>
        </authorList>
    </citation>
    <scope>NUCLEOTIDE SEQUENCE</scope>
    <source>
        <strain evidence="1">LMG 28126</strain>
    </source>
</reference>
<name>A0A934TIT0_9RHOB</name>
<protein>
    <submittedName>
        <fullName evidence="1">Uncharacterized protein</fullName>
    </submittedName>
</protein>
<dbReference type="Proteomes" id="UP000706333">
    <property type="component" value="Unassembled WGS sequence"/>
</dbReference>
<evidence type="ECO:0000313" key="2">
    <source>
        <dbReference type="Proteomes" id="UP000706333"/>
    </source>
</evidence>
<keyword evidence="2" id="KW-1185">Reference proteome</keyword>
<organism evidence="1 2">
    <name type="scientific">Rhodobaculum claviforme</name>
    <dbReference type="NCBI Taxonomy" id="1549854"/>
    <lineage>
        <taxon>Bacteria</taxon>
        <taxon>Pseudomonadati</taxon>
        <taxon>Pseudomonadota</taxon>
        <taxon>Alphaproteobacteria</taxon>
        <taxon>Rhodobacterales</taxon>
        <taxon>Paracoccaceae</taxon>
        <taxon>Rhodobaculum</taxon>
    </lineage>
</organism>
<dbReference type="EMBL" id="NHSD01000123">
    <property type="protein sequence ID" value="MBK5926378.1"/>
    <property type="molecule type" value="Genomic_DNA"/>
</dbReference>
<reference evidence="1" key="1">
    <citation type="submission" date="2017-05" db="EMBL/GenBank/DDBJ databases">
        <authorList>
            <person name="Imhoff J.F."/>
            <person name="Rahn T."/>
            <person name="Kuenzel S."/>
            <person name="Neulinger S.C."/>
        </authorList>
    </citation>
    <scope>NUCLEOTIDE SEQUENCE</scope>
    <source>
        <strain evidence="1">LMG 28126</strain>
    </source>
</reference>
<comment type="caution">
    <text evidence="1">The sequence shown here is derived from an EMBL/GenBank/DDBJ whole genome shotgun (WGS) entry which is preliminary data.</text>
</comment>